<dbReference type="SUPFAM" id="SSF74650">
    <property type="entry name" value="Galactose mutarotase-like"/>
    <property type="match status" value="1"/>
</dbReference>
<name>A0A6G7BA33_9LACO</name>
<dbReference type="SUPFAM" id="SSF49785">
    <property type="entry name" value="Galactose-binding domain-like"/>
    <property type="match status" value="1"/>
</dbReference>
<dbReference type="InterPro" id="IPR051816">
    <property type="entry name" value="Glycosyl_Hydrolase_31"/>
</dbReference>
<dbReference type="GO" id="GO:0030246">
    <property type="term" value="F:carbohydrate binding"/>
    <property type="evidence" value="ECO:0007669"/>
    <property type="project" value="InterPro"/>
</dbReference>
<dbReference type="SUPFAM" id="SSF51011">
    <property type="entry name" value="Glycosyl hydrolase domain"/>
    <property type="match status" value="1"/>
</dbReference>
<protein>
    <submittedName>
        <fullName evidence="4">DUF5110 domain-containing protein</fullName>
    </submittedName>
</protein>
<evidence type="ECO:0000313" key="5">
    <source>
        <dbReference type="Proteomes" id="UP000501676"/>
    </source>
</evidence>
<dbReference type="SUPFAM" id="SSF51445">
    <property type="entry name" value="(Trans)glycosidases"/>
    <property type="match status" value="1"/>
</dbReference>
<comment type="similarity">
    <text evidence="1 2">Belongs to the glycosyl hydrolase 31 family.</text>
</comment>
<dbReference type="InterPro" id="IPR013783">
    <property type="entry name" value="Ig-like_fold"/>
</dbReference>
<dbReference type="AlphaFoldDB" id="A0A6G7BA33"/>
<dbReference type="GO" id="GO:0005975">
    <property type="term" value="P:carbohydrate metabolic process"/>
    <property type="evidence" value="ECO:0007669"/>
    <property type="project" value="InterPro"/>
</dbReference>
<evidence type="ECO:0000256" key="1">
    <source>
        <dbReference type="ARBA" id="ARBA00007806"/>
    </source>
</evidence>
<evidence type="ECO:0000313" key="4">
    <source>
        <dbReference type="EMBL" id="QIH24317.1"/>
    </source>
</evidence>
<keyword evidence="2" id="KW-0326">Glycosidase</keyword>
<dbReference type="InterPro" id="IPR008979">
    <property type="entry name" value="Galactose-bd-like_sf"/>
</dbReference>
<dbReference type="InterPro" id="IPR036116">
    <property type="entry name" value="FN3_sf"/>
</dbReference>
<keyword evidence="2" id="KW-0378">Hydrolase</keyword>
<accession>A0A6G7BA33</accession>
<dbReference type="GO" id="GO:0004553">
    <property type="term" value="F:hydrolase activity, hydrolyzing O-glycosyl compounds"/>
    <property type="evidence" value="ECO:0007669"/>
    <property type="project" value="InterPro"/>
</dbReference>
<dbReference type="RefSeq" id="WP_164824105.1">
    <property type="nucleotide sequence ID" value="NZ_CP049228.1"/>
</dbReference>
<dbReference type="Gene3D" id="2.60.40.1760">
    <property type="entry name" value="glycosyl hydrolase (family 31)"/>
    <property type="match status" value="1"/>
</dbReference>
<dbReference type="CDD" id="cd14752">
    <property type="entry name" value="GH31_N"/>
    <property type="match status" value="1"/>
</dbReference>
<proteinExistence type="inferred from homology"/>
<dbReference type="InterPro" id="IPR000322">
    <property type="entry name" value="Glyco_hydro_31_TIM"/>
</dbReference>
<dbReference type="Pfam" id="PF13802">
    <property type="entry name" value="Gal_mutarotas_2"/>
    <property type="match status" value="1"/>
</dbReference>
<dbReference type="InterPro" id="IPR017853">
    <property type="entry name" value="GH"/>
</dbReference>
<organism evidence="4 5">
    <name type="scientific">Lactobacillus iners</name>
    <dbReference type="NCBI Taxonomy" id="147802"/>
    <lineage>
        <taxon>Bacteria</taxon>
        <taxon>Bacillati</taxon>
        <taxon>Bacillota</taxon>
        <taxon>Bacilli</taxon>
        <taxon>Lactobacillales</taxon>
        <taxon>Lactobacillaceae</taxon>
        <taxon>Lactobacillus</taxon>
    </lineage>
</organism>
<dbReference type="InterPro" id="IPR033403">
    <property type="entry name" value="DUF5110"/>
</dbReference>
<dbReference type="InterPro" id="IPR003961">
    <property type="entry name" value="FN3_dom"/>
</dbReference>
<dbReference type="CDD" id="cd00063">
    <property type="entry name" value="FN3"/>
    <property type="match status" value="1"/>
</dbReference>
<dbReference type="InterPro" id="IPR048395">
    <property type="entry name" value="Glyco_hydro_31_C"/>
</dbReference>
<dbReference type="PANTHER" id="PTHR43863">
    <property type="entry name" value="HYDROLASE, PUTATIVE (AFU_ORTHOLOGUE AFUA_1G03140)-RELATED"/>
    <property type="match status" value="1"/>
</dbReference>
<dbReference type="SUPFAM" id="SSF49265">
    <property type="entry name" value="Fibronectin type III"/>
    <property type="match status" value="1"/>
</dbReference>
<dbReference type="Gene3D" id="3.20.20.80">
    <property type="entry name" value="Glycosidases"/>
    <property type="match status" value="1"/>
</dbReference>
<dbReference type="Gene3D" id="2.60.40.10">
    <property type="entry name" value="Immunoglobulins"/>
    <property type="match status" value="1"/>
</dbReference>
<dbReference type="Gene3D" id="2.60.120.260">
    <property type="entry name" value="Galactose-binding domain-like"/>
    <property type="match status" value="1"/>
</dbReference>
<dbReference type="EMBL" id="CP049228">
    <property type="protein sequence ID" value="QIH24317.1"/>
    <property type="molecule type" value="Genomic_DNA"/>
</dbReference>
<dbReference type="InterPro" id="IPR025887">
    <property type="entry name" value="Glyco_hydro_31_N_dom"/>
</dbReference>
<reference evidence="4 5" key="1">
    <citation type="submission" date="2020-02" db="EMBL/GenBank/DDBJ databases">
        <title>Complete genome sequences of six Lactobacillus iners strains isolated from the human vagina.</title>
        <authorList>
            <person name="France M.T."/>
            <person name="Rutt L."/>
            <person name="Narina S."/>
            <person name="Arbaugh S."/>
            <person name="Humphrys M.S."/>
            <person name="Ma B."/>
            <person name="Hayward M.R."/>
            <person name="Relman D."/>
            <person name="Kwon D.S."/>
            <person name="Ravel J."/>
        </authorList>
    </citation>
    <scope>NUCLEOTIDE SEQUENCE [LARGE SCALE GENOMIC DNA]</scope>
    <source>
        <strain evidence="4 5">C0210C1</strain>
    </source>
</reference>
<dbReference type="Proteomes" id="UP000501676">
    <property type="component" value="Chromosome"/>
</dbReference>
<evidence type="ECO:0000259" key="3">
    <source>
        <dbReference type="PROSITE" id="PS50853"/>
    </source>
</evidence>
<dbReference type="PROSITE" id="PS50853">
    <property type="entry name" value="FN3"/>
    <property type="match status" value="1"/>
</dbReference>
<dbReference type="Pfam" id="PF21365">
    <property type="entry name" value="Glyco_hydro_31_3rd"/>
    <property type="match status" value="1"/>
</dbReference>
<feature type="domain" description="Fibronectin type-III" evidence="3">
    <location>
        <begin position="757"/>
        <end position="844"/>
    </location>
</feature>
<dbReference type="InterPro" id="IPR011013">
    <property type="entry name" value="Gal_mutarotase_sf_dom"/>
</dbReference>
<sequence>MTSVLKDNQKQNYLSDLCQVIKKKDYYELIFKNNEIGKLYIINDEIFRLVIQPKGKEELPSVPFSCTKIKQSQKDYFELSKLLITEETFIIRNQRYSLRIQKKPALISIFDERTNHYRMKQKQPLLFQDNCTTETLTQNDNEFYFGCGMQNGHFSHKGNTVQIKNTNLTGLGAVACPINLFWSTAGFSELRNTWSNGIYDFGQQSPSYSSIMHFCDIFDNFYILGDNPAKLLANYYQISGQPLFLPKFALNLGYISDLSSKKVDDTSDIAIHKQNWLTAIEDKIKLFAKKEFPLSWIIPDFKSKAAFDINSTKNLSDYNINFGSENLKDNGTFGIIQLPMNNTDNLTIIDNLRNMHNQLDHQNQRIWLMTNNGWAGIHTYSATVNGGVGGEWEELSAQITSFLGLSLSGQPNFGNALDGEYGGGNAQVNLRDLQWKIFTPLLFNMDGEGNIEKTPFAFNNKITKINKAYFNLRKRLTYYLYNLLKQAQDGFPMIRPLCFNFPRETYNYTTRVNKEFMLGDSLLIAPITNGRENHDGLSIKDNIYLPDDRTVWIDPFTGKKFPGGLSYDQLTFSSWHLPVFIKQGSIIPNNLRDANIFPCNQETAILYDDDGISRQYQNEQFATTKIDSSLQNKTLVISIAATQGDFDKLDLQQPTYLTIFTDNHPQNIIAKRNNEVINLVETNDIDTLDDQTSGFSYIANFNLWPEFSEYTQSNHNIIRIKLVSQNIKQDHFELTINNFTYCNDVQMHAITDSALIIPKDFEIMPKSVTSKSMTVHWSNIPTPINDHLTADIELNGIIHTNISGNIFTLHELQSNTRYRLRIRNRYLNKVSEWSENITGKTNPDPLEYAVKDIKISANLESTLEMPLESLIDFCPASEWLSKEKITTNNPLILTINFDQIYKLSRMVYIPRSRDHIGHVLKIRIAISKDGLNYSEWSAPYDWNDDAKNKVIGLRDVVAKSIKLHITDAVDGVVSGKELLFFKAK</sequence>
<dbReference type="Pfam" id="PF17137">
    <property type="entry name" value="DUF5110"/>
    <property type="match status" value="1"/>
</dbReference>
<dbReference type="InterPro" id="IPR013780">
    <property type="entry name" value="Glyco_hydro_b"/>
</dbReference>
<evidence type="ECO:0000256" key="2">
    <source>
        <dbReference type="RuleBase" id="RU361185"/>
    </source>
</evidence>
<dbReference type="Gene3D" id="2.60.40.1180">
    <property type="entry name" value="Golgi alpha-mannosidase II"/>
    <property type="match status" value="2"/>
</dbReference>
<dbReference type="PANTHER" id="PTHR43863:SF2">
    <property type="entry name" value="MALTASE-GLUCOAMYLASE"/>
    <property type="match status" value="1"/>
</dbReference>
<dbReference type="Pfam" id="PF01055">
    <property type="entry name" value="Glyco_hydro_31_2nd"/>
    <property type="match status" value="1"/>
</dbReference>
<gene>
    <name evidence="4" type="ORF">G6Z83_06495</name>
</gene>